<accession>T0MG47</accession>
<protein>
    <submittedName>
        <fullName evidence="2">Anamorsin-like protein</fullName>
    </submittedName>
</protein>
<dbReference type="Pfam" id="PF05093">
    <property type="entry name" value="CIAPIN1"/>
    <property type="match status" value="1"/>
</dbReference>
<name>T0MG47_9MICR</name>
<dbReference type="InterPro" id="IPR046408">
    <property type="entry name" value="CIAPIN1"/>
</dbReference>
<dbReference type="VEuPathDB" id="MicrosporidiaDB:NAPIS_ORF02443"/>
<feature type="domain" description="Anamorsin C-terminal" evidence="1">
    <location>
        <begin position="59"/>
        <end position="91"/>
    </location>
</feature>
<sequence length="93" mass="10717">MKDDLRKLMLEAIEKPIQSNDEEFLTETDKIQKEYKPKQKVKRKCDNCTCEMKDNVWDNSSCVNCGKGDAFRCSDCPSRGLPAYETGDVIKFD</sequence>
<evidence type="ECO:0000313" key="3">
    <source>
        <dbReference type="Proteomes" id="UP000053780"/>
    </source>
</evidence>
<dbReference type="HOGENOM" id="CLU_121509_2_0_1"/>
<dbReference type="Proteomes" id="UP000053780">
    <property type="component" value="Unassembled WGS sequence"/>
</dbReference>
<proteinExistence type="predicted"/>
<dbReference type="EMBL" id="KE647341">
    <property type="protein sequence ID" value="EQB59995.1"/>
    <property type="molecule type" value="Genomic_DNA"/>
</dbReference>
<organism evidence="2 3">
    <name type="scientific">Vairimorpha apis BRL 01</name>
    <dbReference type="NCBI Taxonomy" id="1037528"/>
    <lineage>
        <taxon>Eukaryota</taxon>
        <taxon>Fungi</taxon>
        <taxon>Fungi incertae sedis</taxon>
        <taxon>Microsporidia</taxon>
        <taxon>Nosematidae</taxon>
        <taxon>Vairimorpha</taxon>
    </lineage>
</organism>
<gene>
    <name evidence="2" type="ORF">NAPIS_ORF02443</name>
</gene>
<evidence type="ECO:0000313" key="2">
    <source>
        <dbReference type="EMBL" id="EQB59995.1"/>
    </source>
</evidence>
<dbReference type="AlphaFoldDB" id="T0MG47"/>
<keyword evidence="3" id="KW-1185">Reference proteome</keyword>
<reference evidence="2 3" key="1">
    <citation type="journal article" date="2013" name="BMC Genomics">
        <title>Genome sequencing and comparative genomics of honey bee microsporidia, Nosema apis reveal novel insights into host-parasite interactions.</title>
        <authorList>
            <person name="Chen Yp."/>
            <person name="Pettis J.S."/>
            <person name="Zhao Y."/>
            <person name="Liu X."/>
            <person name="Tallon L.J."/>
            <person name="Sadzewicz L.D."/>
            <person name="Li R."/>
            <person name="Zheng H."/>
            <person name="Huang S."/>
            <person name="Zhang X."/>
            <person name="Hamilton M.C."/>
            <person name="Pernal S.F."/>
            <person name="Melathopoulos A.P."/>
            <person name="Yan X."/>
            <person name="Evans J.D."/>
        </authorList>
    </citation>
    <scope>NUCLEOTIDE SEQUENCE [LARGE SCALE GENOMIC DNA]</scope>
    <source>
        <strain evidence="2 3">BRL 01</strain>
    </source>
</reference>
<evidence type="ECO:0000259" key="1">
    <source>
        <dbReference type="Pfam" id="PF05093"/>
    </source>
</evidence>
<dbReference type="OrthoDB" id="311633at2759"/>